<keyword evidence="2" id="KW-0805">Transcription regulation</keyword>
<dbReference type="InterPro" id="IPR000847">
    <property type="entry name" value="LysR_HTH_N"/>
</dbReference>
<dbReference type="PROSITE" id="PS50931">
    <property type="entry name" value="HTH_LYSR"/>
    <property type="match status" value="1"/>
</dbReference>
<evidence type="ECO:0000256" key="5">
    <source>
        <dbReference type="SAM" id="Phobius"/>
    </source>
</evidence>
<dbReference type="InterPro" id="IPR036388">
    <property type="entry name" value="WH-like_DNA-bd_sf"/>
</dbReference>
<evidence type="ECO:0000256" key="3">
    <source>
        <dbReference type="ARBA" id="ARBA00023125"/>
    </source>
</evidence>
<organism evidence="7 8">
    <name type="scientific">Pandoraea oxalativorans</name>
    <dbReference type="NCBI Taxonomy" id="573737"/>
    <lineage>
        <taxon>Bacteria</taxon>
        <taxon>Pseudomonadati</taxon>
        <taxon>Pseudomonadota</taxon>
        <taxon>Betaproteobacteria</taxon>
        <taxon>Burkholderiales</taxon>
        <taxon>Burkholderiaceae</taxon>
        <taxon>Pandoraea</taxon>
    </lineage>
</organism>
<evidence type="ECO:0000256" key="1">
    <source>
        <dbReference type="ARBA" id="ARBA00009437"/>
    </source>
</evidence>
<dbReference type="OrthoDB" id="464481at2"/>
<protein>
    <recommendedName>
        <fullName evidence="6">HTH lysR-type domain-containing protein</fullName>
    </recommendedName>
</protein>
<comment type="similarity">
    <text evidence="1">Belongs to the LysR transcriptional regulatory family.</text>
</comment>
<dbReference type="FunFam" id="1.10.10.10:FF:000001">
    <property type="entry name" value="LysR family transcriptional regulator"/>
    <property type="match status" value="1"/>
</dbReference>
<dbReference type="PANTHER" id="PTHR30126">
    <property type="entry name" value="HTH-TYPE TRANSCRIPTIONAL REGULATOR"/>
    <property type="match status" value="1"/>
</dbReference>
<dbReference type="InterPro" id="IPR036390">
    <property type="entry name" value="WH_DNA-bd_sf"/>
</dbReference>
<evidence type="ECO:0000256" key="4">
    <source>
        <dbReference type="ARBA" id="ARBA00023163"/>
    </source>
</evidence>
<dbReference type="PANTHER" id="PTHR30126:SF40">
    <property type="entry name" value="HTH-TYPE TRANSCRIPTIONAL REGULATOR GLTR"/>
    <property type="match status" value="1"/>
</dbReference>
<dbReference type="SUPFAM" id="SSF53850">
    <property type="entry name" value="Periplasmic binding protein-like II"/>
    <property type="match status" value="1"/>
</dbReference>
<keyword evidence="5" id="KW-0812">Transmembrane</keyword>
<evidence type="ECO:0000259" key="6">
    <source>
        <dbReference type="PROSITE" id="PS50931"/>
    </source>
</evidence>
<dbReference type="KEGG" id="pox:MB84_13335"/>
<dbReference type="EMBL" id="CP011253">
    <property type="protein sequence ID" value="AKC70254.1"/>
    <property type="molecule type" value="Genomic_DNA"/>
</dbReference>
<keyword evidence="5" id="KW-1133">Transmembrane helix</keyword>
<dbReference type="RefSeq" id="WP_046291495.1">
    <property type="nucleotide sequence ID" value="NZ_CP011253.3"/>
</dbReference>
<dbReference type="Proteomes" id="UP000035050">
    <property type="component" value="Chromosome"/>
</dbReference>
<dbReference type="GO" id="GO:0000976">
    <property type="term" value="F:transcription cis-regulatory region binding"/>
    <property type="evidence" value="ECO:0007669"/>
    <property type="project" value="TreeGrafter"/>
</dbReference>
<keyword evidence="8" id="KW-1185">Reference proteome</keyword>
<evidence type="ECO:0000256" key="2">
    <source>
        <dbReference type="ARBA" id="ARBA00023015"/>
    </source>
</evidence>
<dbReference type="PATRIC" id="fig|573737.6.peg.3568"/>
<dbReference type="Pfam" id="PF00126">
    <property type="entry name" value="HTH_1"/>
    <property type="match status" value="1"/>
</dbReference>
<reference evidence="7" key="1">
    <citation type="submission" date="2016-06" db="EMBL/GenBank/DDBJ databases">
        <title>Pandoraea oxalativorans DSM 23570 Genome Sequencing.</title>
        <authorList>
            <person name="Ee R."/>
            <person name="Lim Y.-L."/>
            <person name="Yong D."/>
            <person name="Yin W.-F."/>
            <person name="Chan K.-G."/>
        </authorList>
    </citation>
    <scope>NUCLEOTIDE SEQUENCE</scope>
    <source>
        <strain evidence="7">DSM 23570</strain>
    </source>
</reference>
<dbReference type="HOGENOM" id="CLU_039613_6_1_4"/>
<dbReference type="Gene3D" id="3.40.190.10">
    <property type="entry name" value="Periplasmic binding protein-like II"/>
    <property type="match status" value="2"/>
</dbReference>
<proteinExistence type="inferred from homology"/>
<evidence type="ECO:0000313" key="8">
    <source>
        <dbReference type="Proteomes" id="UP000035050"/>
    </source>
</evidence>
<dbReference type="Gene3D" id="1.10.10.10">
    <property type="entry name" value="Winged helix-like DNA-binding domain superfamily/Winged helix DNA-binding domain"/>
    <property type="match status" value="1"/>
</dbReference>
<gene>
    <name evidence="7" type="ORF">MB84_13335</name>
</gene>
<keyword evidence="3" id="KW-0238">DNA-binding</keyword>
<accession>A0A0E3U6S2</accession>
<dbReference type="InterPro" id="IPR005119">
    <property type="entry name" value="LysR_subst-bd"/>
</dbReference>
<keyword evidence="4" id="KW-0804">Transcription</keyword>
<feature type="domain" description="HTH lysR-type" evidence="6">
    <location>
        <begin position="1"/>
        <end position="58"/>
    </location>
</feature>
<keyword evidence="5" id="KW-0472">Membrane</keyword>
<sequence length="308" mass="33346">MDFLQLQTFKAIVDEGSVLGAAEALHCVQSNVTARIRSLEHTVGVKLFHRQGRRLQLTPSGRTLLGYADRILALSREASAALNPANEPSGDFSLGAIESSATSRLPAVLARFHAAYPKVRLNLVTDTSLNLLDEIQHGRVDAALIAGTACLEAQAQTSVVADEIYREPIVLVAPARAGRVHEAADLSGATLLMWPPGCPYRGTMEQWLAANAVTPGRILSYGSYATIVACVGAGVGYSLVPRGIYLRYRQEANIVGHAMEDLASVPNFFVRHRGVEVHPAREAFLRVMREYVAEAQPETRLGEARVQP</sequence>
<evidence type="ECO:0000313" key="7">
    <source>
        <dbReference type="EMBL" id="AKC70254.1"/>
    </source>
</evidence>
<dbReference type="SUPFAM" id="SSF46785">
    <property type="entry name" value="Winged helix' DNA-binding domain"/>
    <property type="match status" value="1"/>
</dbReference>
<name>A0A0E3U6S2_9BURK</name>
<dbReference type="Pfam" id="PF03466">
    <property type="entry name" value="LysR_substrate"/>
    <property type="match status" value="1"/>
</dbReference>
<dbReference type="AlphaFoldDB" id="A0A0E3U6S2"/>
<dbReference type="GO" id="GO:0003700">
    <property type="term" value="F:DNA-binding transcription factor activity"/>
    <property type="evidence" value="ECO:0007669"/>
    <property type="project" value="InterPro"/>
</dbReference>
<feature type="transmembrane region" description="Helical" evidence="5">
    <location>
        <begin position="221"/>
        <end position="240"/>
    </location>
</feature>